<organism evidence="1 3">
    <name type="scientific">Didymodactylos carnosus</name>
    <dbReference type="NCBI Taxonomy" id="1234261"/>
    <lineage>
        <taxon>Eukaryota</taxon>
        <taxon>Metazoa</taxon>
        <taxon>Spiralia</taxon>
        <taxon>Gnathifera</taxon>
        <taxon>Rotifera</taxon>
        <taxon>Eurotatoria</taxon>
        <taxon>Bdelloidea</taxon>
        <taxon>Philodinida</taxon>
        <taxon>Philodinidae</taxon>
        <taxon>Didymodactylos</taxon>
    </lineage>
</organism>
<accession>A0A8S2F7U5</accession>
<dbReference type="Proteomes" id="UP000682733">
    <property type="component" value="Unassembled WGS sequence"/>
</dbReference>
<dbReference type="Proteomes" id="UP000677228">
    <property type="component" value="Unassembled WGS sequence"/>
</dbReference>
<sequence length="68" mass="7804">MNTFSLALLRKHDSYLSPFSPDQINVDNPQEKKNLKEKLSQLITEHIQQNDIKLNVEELQSLKAAIKG</sequence>
<dbReference type="EMBL" id="CAJNOK010025339">
    <property type="protein sequence ID" value="CAF1388758.1"/>
    <property type="molecule type" value="Genomic_DNA"/>
</dbReference>
<comment type="caution">
    <text evidence="1">The sequence shown here is derived from an EMBL/GenBank/DDBJ whole genome shotgun (WGS) entry which is preliminary data.</text>
</comment>
<protein>
    <submittedName>
        <fullName evidence="1">Uncharacterized protein</fullName>
    </submittedName>
</protein>
<dbReference type="AlphaFoldDB" id="A0A8S2F7U5"/>
<proteinExistence type="predicted"/>
<dbReference type="EMBL" id="CAJOBA010047042">
    <property type="protein sequence ID" value="CAF4196595.1"/>
    <property type="molecule type" value="Genomic_DNA"/>
</dbReference>
<gene>
    <name evidence="1" type="ORF">OVA965_LOCUS32469</name>
    <name evidence="2" type="ORF">TMI583_LOCUS33327</name>
</gene>
<evidence type="ECO:0000313" key="2">
    <source>
        <dbReference type="EMBL" id="CAF4196595.1"/>
    </source>
</evidence>
<reference evidence="1" key="1">
    <citation type="submission" date="2021-02" db="EMBL/GenBank/DDBJ databases">
        <authorList>
            <person name="Nowell W R."/>
        </authorList>
    </citation>
    <scope>NUCLEOTIDE SEQUENCE</scope>
</reference>
<evidence type="ECO:0000313" key="1">
    <source>
        <dbReference type="EMBL" id="CAF1388758.1"/>
    </source>
</evidence>
<name>A0A8S2F7U5_9BILA</name>
<evidence type="ECO:0000313" key="3">
    <source>
        <dbReference type="Proteomes" id="UP000677228"/>
    </source>
</evidence>